<dbReference type="CDD" id="cd00637">
    <property type="entry name" value="7tm_classA_rhodopsin-like"/>
    <property type="match status" value="1"/>
</dbReference>
<feature type="transmembrane region" description="Helical" evidence="9">
    <location>
        <begin position="243"/>
        <end position="272"/>
    </location>
</feature>
<dbReference type="NCBIfam" id="TIGR01571">
    <property type="entry name" value="A_thal_Cys_rich"/>
    <property type="match status" value="1"/>
</dbReference>
<evidence type="ECO:0000256" key="1">
    <source>
        <dbReference type="ARBA" id="ARBA00004141"/>
    </source>
</evidence>
<evidence type="ECO:0000259" key="10">
    <source>
        <dbReference type="PROSITE" id="PS50262"/>
    </source>
</evidence>
<comment type="similarity">
    <text evidence="2">Belongs to the cornifelin family.</text>
</comment>
<evidence type="ECO:0000256" key="4">
    <source>
        <dbReference type="ARBA" id="ARBA00022989"/>
    </source>
</evidence>
<feature type="transmembrane region" description="Helical" evidence="9">
    <location>
        <begin position="300"/>
        <end position="323"/>
    </location>
</feature>
<accession>A0A1I8HNW2</accession>
<name>A0A1I8HNW2_9PLAT</name>
<evidence type="ECO:0000256" key="9">
    <source>
        <dbReference type="SAM" id="Phobius"/>
    </source>
</evidence>
<evidence type="ECO:0000256" key="3">
    <source>
        <dbReference type="ARBA" id="ARBA00022692"/>
    </source>
</evidence>
<dbReference type="Pfam" id="PF04749">
    <property type="entry name" value="PLAC8"/>
    <property type="match status" value="1"/>
</dbReference>
<comment type="subcellular location">
    <subcellularLocation>
        <location evidence="1">Membrane</location>
        <topology evidence="1">Multi-pass membrane protein</topology>
    </subcellularLocation>
</comment>
<keyword evidence="11" id="KW-1185">Reference proteome</keyword>
<dbReference type="Pfam" id="PF00001">
    <property type="entry name" value="7tm_1"/>
    <property type="match status" value="1"/>
</dbReference>
<evidence type="ECO:0000256" key="7">
    <source>
        <dbReference type="ARBA" id="ARBA00023170"/>
    </source>
</evidence>
<dbReference type="AlphaFoldDB" id="A0A1I8HNW2"/>
<evidence type="ECO:0000313" key="11">
    <source>
        <dbReference type="Proteomes" id="UP000095280"/>
    </source>
</evidence>
<keyword evidence="4 9" id="KW-1133">Transmembrane helix</keyword>
<dbReference type="PRINTS" id="PR00237">
    <property type="entry name" value="GPCRRHODOPSN"/>
</dbReference>
<dbReference type="GO" id="GO:0016020">
    <property type="term" value="C:membrane"/>
    <property type="evidence" value="ECO:0007669"/>
    <property type="project" value="UniProtKB-SubCell"/>
</dbReference>
<evidence type="ECO:0000256" key="6">
    <source>
        <dbReference type="ARBA" id="ARBA00023136"/>
    </source>
</evidence>
<dbReference type="Proteomes" id="UP000095280">
    <property type="component" value="Unplaced"/>
</dbReference>
<evidence type="ECO:0000256" key="2">
    <source>
        <dbReference type="ARBA" id="ARBA00009024"/>
    </source>
</evidence>
<reference evidence="12" key="1">
    <citation type="submission" date="2016-11" db="UniProtKB">
        <authorList>
            <consortium name="WormBaseParasite"/>
        </authorList>
    </citation>
    <scope>IDENTIFICATION</scope>
</reference>
<dbReference type="WBParaSite" id="maker-uti_cns_0007248-snap-gene-0.1-mRNA-1">
    <property type="protein sequence ID" value="maker-uti_cns_0007248-snap-gene-0.1-mRNA-1"/>
    <property type="gene ID" value="maker-uti_cns_0007248-snap-gene-0.1"/>
</dbReference>
<dbReference type="InterPro" id="IPR000276">
    <property type="entry name" value="GPCR_Rhodpsn"/>
</dbReference>
<feature type="transmembrane region" description="Helical" evidence="9">
    <location>
        <begin position="200"/>
        <end position="223"/>
    </location>
</feature>
<keyword evidence="3 9" id="KW-0812">Transmembrane</keyword>
<dbReference type="InterPro" id="IPR006461">
    <property type="entry name" value="PLAC_motif_containing"/>
</dbReference>
<dbReference type="PANTHER" id="PTHR24240">
    <property type="entry name" value="OPSIN"/>
    <property type="match status" value="1"/>
</dbReference>
<dbReference type="Gene3D" id="1.20.1070.10">
    <property type="entry name" value="Rhodopsin 7-helix transmembrane proteins"/>
    <property type="match status" value="1"/>
</dbReference>
<organism evidence="11 12">
    <name type="scientific">Macrostomum lignano</name>
    <dbReference type="NCBI Taxonomy" id="282301"/>
    <lineage>
        <taxon>Eukaryota</taxon>
        <taxon>Metazoa</taxon>
        <taxon>Spiralia</taxon>
        <taxon>Lophotrochozoa</taxon>
        <taxon>Platyhelminthes</taxon>
        <taxon>Rhabditophora</taxon>
        <taxon>Macrostomorpha</taxon>
        <taxon>Macrostomida</taxon>
        <taxon>Macrostomidae</taxon>
        <taxon>Macrostomum</taxon>
    </lineage>
</organism>
<dbReference type="InterPro" id="IPR050125">
    <property type="entry name" value="GPCR_opsins"/>
</dbReference>
<dbReference type="PROSITE" id="PS50262">
    <property type="entry name" value="G_PROTEIN_RECEP_F1_2"/>
    <property type="match status" value="1"/>
</dbReference>
<keyword evidence="5" id="KW-0297">G-protein coupled receptor</keyword>
<keyword evidence="8" id="KW-0807">Transducer</keyword>
<feature type="domain" description="G-protein coupled receptors family 1 profile" evidence="10">
    <location>
        <begin position="88"/>
        <end position="351"/>
    </location>
</feature>
<dbReference type="SUPFAM" id="SSF81321">
    <property type="entry name" value="Family A G protein-coupled receptor-like"/>
    <property type="match status" value="1"/>
</dbReference>
<evidence type="ECO:0000256" key="8">
    <source>
        <dbReference type="ARBA" id="ARBA00023224"/>
    </source>
</evidence>
<sequence>MNVPTKEFQHGLCGCLDDCSICIITYFCPCYTFGRNAEAVGSSCCLCGLGLILGFGCIIGPMIRGKIRERQGIDGSFCKDWCIWLFCGFCALVQEAQESSSIRTASGFAFVANQAIVDLLVLVIAAPEIAVCLSRDCLFELGGSAGMPGCQALGFAVMQLLECSLCGTALQAVSRYLLIAGSAGGGQRTFLKVFGSRRALAGWLAAVWLLPAGLAAPPLLGFGRYAYNSAFGTCLFAWADKLSYYYVLVFGCLAVGLPSIATSLGSYVGIFLTFHRSRMRSMETGNNASSNESSRLARSLFVTWCCFLILWGPVILVTLIGGLGQPAVPVPVTRALFLMALSNSAANPAILLAMNSRLRDEFLALIG</sequence>
<evidence type="ECO:0000256" key="5">
    <source>
        <dbReference type="ARBA" id="ARBA00023040"/>
    </source>
</evidence>
<feature type="transmembrane region" description="Helical" evidence="9">
    <location>
        <begin position="335"/>
        <end position="354"/>
    </location>
</feature>
<keyword evidence="7" id="KW-0675">Receptor</keyword>
<evidence type="ECO:0000313" key="12">
    <source>
        <dbReference type="WBParaSite" id="maker-uti_cns_0007248-snap-gene-0.1-mRNA-1"/>
    </source>
</evidence>
<dbReference type="InterPro" id="IPR017452">
    <property type="entry name" value="GPCR_Rhodpsn_7TM"/>
</dbReference>
<proteinExistence type="inferred from homology"/>
<feature type="transmembrane region" description="Helical" evidence="9">
    <location>
        <begin position="39"/>
        <end position="63"/>
    </location>
</feature>
<keyword evidence="6 9" id="KW-0472">Membrane</keyword>
<protein>
    <submittedName>
        <fullName evidence="12">G_PROTEIN_RECEP_F1_2 domain-containing protein</fullName>
    </submittedName>
</protein>
<dbReference type="GO" id="GO:0004930">
    <property type="term" value="F:G protein-coupled receptor activity"/>
    <property type="evidence" value="ECO:0007669"/>
    <property type="project" value="UniProtKB-KW"/>
</dbReference>